<dbReference type="EMBL" id="DYDO01000002">
    <property type="protein sequence ID" value="DBA30628.1"/>
    <property type="molecule type" value="Genomic_DNA"/>
</dbReference>
<reference evidence="3" key="1">
    <citation type="thesis" date="2020" institute="ProQuest LLC" country="789 East Eisenhower Parkway, Ann Arbor, MI, USA">
        <title>Comparative Genomics and Chromosome Evolution.</title>
        <authorList>
            <person name="Mudd A.B."/>
        </authorList>
    </citation>
    <scope>NUCLEOTIDE SEQUENCE</scope>
    <source>
        <strain evidence="3">1538</strain>
        <tissue evidence="3">Blood</tissue>
    </source>
</reference>
<dbReference type="PANTHER" id="PTHR47279">
    <property type="entry name" value="TRANSCRIPTION FACTOR SOX-30"/>
    <property type="match status" value="1"/>
</dbReference>
<dbReference type="SUPFAM" id="SSF47095">
    <property type="entry name" value="HMG-box"/>
    <property type="match status" value="1"/>
</dbReference>
<evidence type="ECO:0000259" key="2">
    <source>
        <dbReference type="PROSITE" id="PS50118"/>
    </source>
</evidence>
<dbReference type="Gene3D" id="1.10.30.10">
    <property type="entry name" value="High mobility group box domain"/>
    <property type="match status" value="1"/>
</dbReference>
<evidence type="ECO:0000256" key="1">
    <source>
        <dbReference type="PROSITE-ProRule" id="PRU00267"/>
    </source>
</evidence>
<dbReference type="AlphaFoldDB" id="A0AAV3ATW1"/>
<dbReference type="GO" id="GO:0005634">
    <property type="term" value="C:nucleus"/>
    <property type="evidence" value="ECO:0007669"/>
    <property type="project" value="UniProtKB-UniRule"/>
</dbReference>
<feature type="DNA-binding region" description="HMG box" evidence="1">
    <location>
        <begin position="184"/>
        <end position="252"/>
    </location>
</feature>
<proteinExistence type="predicted"/>
<keyword evidence="4" id="KW-1185">Reference proteome</keyword>
<dbReference type="PANTHER" id="PTHR47279:SF1">
    <property type="entry name" value="TRANSCRIPTION FACTOR SOX-30"/>
    <property type="match status" value="1"/>
</dbReference>
<dbReference type="SMART" id="SM00398">
    <property type="entry name" value="HMG"/>
    <property type="match status" value="1"/>
</dbReference>
<feature type="domain" description="HMG box" evidence="2">
    <location>
        <begin position="184"/>
        <end position="252"/>
    </location>
</feature>
<gene>
    <name evidence="3" type="ORF">GDO54_006583</name>
</gene>
<accession>A0AAV3ATW1</accession>
<keyword evidence="1" id="KW-0539">Nucleus</keyword>
<dbReference type="Pfam" id="PF00505">
    <property type="entry name" value="HMG_box"/>
    <property type="match status" value="1"/>
</dbReference>
<dbReference type="InterPro" id="IPR036910">
    <property type="entry name" value="HMG_box_dom_sf"/>
</dbReference>
<organism evidence="3 4">
    <name type="scientific">Pyxicephalus adspersus</name>
    <name type="common">African bullfrog</name>
    <dbReference type="NCBI Taxonomy" id="30357"/>
    <lineage>
        <taxon>Eukaryota</taxon>
        <taxon>Metazoa</taxon>
        <taxon>Chordata</taxon>
        <taxon>Craniata</taxon>
        <taxon>Vertebrata</taxon>
        <taxon>Euteleostomi</taxon>
        <taxon>Amphibia</taxon>
        <taxon>Batrachia</taxon>
        <taxon>Anura</taxon>
        <taxon>Neobatrachia</taxon>
        <taxon>Ranoidea</taxon>
        <taxon>Pyxicephalidae</taxon>
        <taxon>Pyxicephalinae</taxon>
        <taxon>Pyxicephalus</taxon>
    </lineage>
</organism>
<dbReference type="PROSITE" id="PS50118">
    <property type="entry name" value="HMG_BOX_2"/>
    <property type="match status" value="1"/>
</dbReference>
<dbReference type="Proteomes" id="UP001181693">
    <property type="component" value="Unassembled WGS sequence"/>
</dbReference>
<sequence>MEKSIRSDDDQTTESIPLLRKYIFPPAWEDDSLKDFILDLCKESKQKDPEEHFDILSYDDPLWYRQMNSRPALKDNGNNGAVRVASIKKSQNQQPVATAPNDCSKIQMATFPKPNQPSVQPADAIKSEIVKPTAESNPPSASQNRQHQVKGSVQEKAKAVSLTVPPSQAGLPNVPFGRNKNQKIKRPMNAFMLWARIHRPIIKNAFPRATFKDIGEKLGMEWAKLSMEEQQPYYEEAFKIKKKHEDEFPDWQYQPNIRKRKTCSCSNTNISSRCPNLLPLLSNSINILQAIPTRVCKLVAIPPTRDPYYFIKEQSNVLSTESRAQASSVASSPLYFNGQTISHPVILSSPTVLPGSSSTFRLPSYIQYYLVSGCSNPSSGYNTYSAPLAVLETKPVIEIKRVQK</sequence>
<dbReference type="PRINTS" id="PR00886">
    <property type="entry name" value="HIGHMOBLTY12"/>
</dbReference>
<evidence type="ECO:0000313" key="3">
    <source>
        <dbReference type="EMBL" id="DBA30628.1"/>
    </source>
</evidence>
<dbReference type="GO" id="GO:0003677">
    <property type="term" value="F:DNA binding"/>
    <property type="evidence" value="ECO:0007669"/>
    <property type="project" value="UniProtKB-UniRule"/>
</dbReference>
<dbReference type="InterPro" id="IPR052856">
    <property type="entry name" value="SOX30_TF"/>
</dbReference>
<evidence type="ECO:0000313" key="4">
    <source>
        <dbReference type="Proteomes" id="UP001181693"/>
    </source>
</evidence>
<comment type="caution">
    <text evidence="3">The sequence shown here is derived from an EMBL/GenBank/DDBJ whole genome shotgun (WGS) entry which is preliminary data.</text>
</comment>
<name>A0AAV3ATW1_PYXAD</name>
<protein>
    <recommendedName>
        <fullName evidence="2">HMG box domain-containing protein</fullName>
    </recommendedName>
</protein>
<keyword evidence="1" id="KW-0238">DNA-binding</keyword>
<dbReference type="InterPro" id="IPR009071">
    <property type="entry name" value="HMG_box_dom"/>
</dbReference>